<gene>
    <name evidence="4" type="ORF">HSCHL_0316</name>
    <name evidence="3" type="ORF">KM312_10335</name>
</gene>
<evidence type="ECO:0000313" key="3">
    <source>
        <dbReference type="EMBL" id="MBT9283023.1"/>
    </source>
</evidence>
<feature type="domain" description="GGDEF" evidence="2">
    <location>
        <begin position="270"/>
        <end position="403"/>
    </location>
</feature>
<evidence type="ECO:0000313" key="4">
    <source>
        <dbReference type="EMBL" id="PTQ54397.1"/>
    </source>
</evidence>
<dbReference type="InterPro" id="IPR029787">
    <property type="entry name" value="Nucleotide_cyclase"/>
</dbReference>
<organism evidence="4 5">
    <name type="scientific">Hydrogenibacillus schlegelii</name>
    <name type="common">Bacillus schlegelii</name>
    <dbReference type="NCBI Taxonomy" id="1484"/>
    <lineage>
        <taxon>Bacteria</taxon>
        <taxon>Bacillati</taxon>
        <taxon>Bacillota</taxon>
        <taxon>Bacilli</taxon>
        <taxon>Bacillales</taxon>
        <taxon>Bacillales Family X. Incertae Sedis</taxon>
        <taxon>Hydrogenibacillus</taxon>
    </lineage>
</organism>
<dbReference type="SMART" id="SM00065">
    <property type="entry name" value="GAF"/>
    <property type="match status" value="1"/>
</dbReference>
<dbReference type="GO" id="GO:0043709">
    <property type="term" value="P:cell adhesion involved in single-species biofilm formation"/>
    <property type="evidence" value="ECO:0007669"/>
    <property type="project" value="TreeGrafter"/>
</dbReference>
<dbReference type="InterPro" id="IPR003018">
    <property type="entry name" value="GAF"/>
</dbReference>
<evidence type="ECO:0000259" key="2">
    <source>
        <dbReference type="PROSITE" id="PS50887"/>
    </source>
</evidence>
<feature type="region of interest" description="Disordered" evidence="1">
    <location>
        <begin position="414"/>
        <end position="444"/>
    </location>
</feature>
<feature type="compositionally biased region" description="Basic and acidic residues" evidence="1">
    <location>
        <begin position="419"/>
        <end position="438"/>
    </location>
</feature>
<dbReference type="PANTHER" id="PTHR45138:SF9">
    <property type="entry name" value="DIGUANYLATE CYCLASE DGCM-RELATED"/>
    <property type="match status" value="1"/>
</dbReference>
<dbReference type="SMART" id="SM00267">
    <property type="entry name" value="GGDEF"/>
    <property type="match status" value="1"/>
</dbReference>
<protein>
    <submittedName>
        <fullName evidence="4">Diguanylate cyclase/phosphodiesterase (GGDEF &amp; EAL domains) with PAS/PAC sensor(S)</fullName>
    </submittedName>
    <submittedName>
        <fullName evidence="3">Sensor domain-containing diguanylate cyclase</fullName>
    </submittedName>
</protein>
<dbReference type="NCBIfam" id="TIGR00254">
    <property type="entry name" value="GGDEF"/>
    <property type="match status" value="1"/>
</dbReference>
<dbReference type="PROSITE" id="PS50887">
    <property type="entry name" value="GGDEF"/>
    <property type="match status" value="1"/>
</dbReference>
<dbReference type="Pfam" id="PF00990">
    <property type="entry name" value="GGDEF"/>
    <property type="match status" value="1"/>
</dbReference>
<dbReference type="Gene3D" id="3.30.450.40">
    <property type="match status" value="1"/>
</dbReference>
<dbReference type="GO" id="GO:1902201">
    <property type="term" value="P:negative regulation of bacterial-type flagellum-dependent cell motility"/>
    <property type="evidence" value="ECO:0007669"/>
    <property type="project" value="TreeGrafter"/>
</dbReference>
<dbReference type="Proteomes" id="UP000244180">
    <property type="component" value="Unassembled WGS sequence"/>
</dbReference>
<sequence length="444" mass="50009">MTEWAMWLGRLREALSRLRRTGDASPLIEFGQALLRETAFEPTADGREGMREAFLPILSELHLIQEELDRLKAQNAVADEVFRLSLKLFRTFDPEAIYAEVHRTVARLIPADVFFVALVDRKRRVTVPYFVEGGRRYDPVTLRPGQGLVGLALREGRPFLFRRAEEIAGTPHLRWGEADSRIESALFVPLYYKDRAQAVVSVQSTRPAAYGEESIRLLEIIGGQMIAAVASAELFQEVERLSYYDELTGLKNRRAFERDLRAALRDAAAHPVALVMVDSDDLKRVNDRYGHSAGDRLLILIAELLRRMEDERVQAYRYGGDEFLLILRGFDRKGVTARLRELRRRLARATLLLEDGEHPLSVSIGAALFPDDARNLQELIRRADEALYASKTRGKNCATLYASDGGMPRMRPLALSEEGGVRVEDEGIGEHEGEKEGECGDSGS</sequence>
<accession>A0A2T5GDY5</accession>
<evidence type="ECO:0000313" key="5">
    <source>
        <dbReference type="Proteomes" id="UP000244180"/>
    </source>
</evidence>
<dbReference type="GO" id="GO:0052621">
    <property type="term" value="F:diguanylate cyclase activity"/>
    <property type="evidence" value="ECO:0007669"/>
    <property type="project" value="TreeGrafter"/>
</dbReference>
<dbReference type="Proteomes" id="UP000748108">
    <property type="component" value="Unassembled WGS sequence"/>
</dbReference>
<dbReference type="RefSeq" id="WP_272999654.1">
    <property type="nucleotide sequence ID" value="NZ_PEBV01000004.1"/>
</dbReference>
<dbReference type="InterPro" id="IPR050469">
    <property type="entry name" value="Diguanylate_Cyclase"/>
</dbReference>
<reference evidence="4 5" key="1">
    <citation type="submission" date="2017-08" db="EMBL/GenBank/DDBJ databases">
        <title>Burning lignite coal seam in the remote Altai Mountains harbors a hydrogen-driven thermophilic microbial community.</title>
        <authorList>
            <person name="Kadnikov V.V."/>
            <person name="Mardanov A.V."/>
            <person name="Ivasenko D."/>
            <person name="Beletsky A.V."/>
            <person name="Karnachuk O.V."/>
            <person name="Ravin N.V."/>
        </authorList>
    </citation>
    <scope>NUCLEOTIDE SEQUENCE [LARGE SCALE GENOMIC DNA]</scope>
    <source>
        <strain evidence="4">AL33</strain>
    </source>
</reference>
<dbReference type="InterPro" id="IPR043128">
    <property type="entry name" value="Rev_trsase/Diguanyl_cyclase"/>
</dbReference>
<evidence type="ECO:0000256" key="1">
    <source>
        <dbReference type="SAM" id="MobiDB-lite"/>
    </source>
</evidence>
<comment type="caution">
    <text evidence="4">The sequence shown here is derived from an EMBL/GenBank/DDBJ whole genome shotgun (WGS) entry which is preliminary data.</text>
</comment>
<dbReference type="Pfam" id="PF13185">
    <property type="entry name" value="GAF_2"/>
    <property type="match status" value="1"/>
</dbReference>
<dbReference type="InterPro" id="IPR029016">
    <property type="entry name" value="GAF-like_dom_sf"/>
</dbReference>
<reference evidence="3" key="2">
    <citation type="journal article" date="2021" name="Microbiology">
        <title>Metagenomic Analysis of the Microbial Community in the Underground Coal Fire Area (Kemerovo Region, Russia) Revealed Predominance of Thermophilic Members of the Phyla Deinococcus-thermus, Aquificae, and Firmicutes.</title>
        <authorList>
            <person name="Kadnikov V."/>
            <person name="Mardanov A.V."/>
            <person name="Beletsky A.V."/>
            <person name="Karnachuk O.V."/>
            <person name="Ravin N.V."/>
        </authorList>
    </citation>
    <scope>NUCLEOTIDE SEQUENCE</scope>
    <source>
        <strain evidence="3">RBS10-49</strain>
    </source>
</reference>
<dbReference type="SUPFAM" id="SSF55781">
    <property type="entry name" value="GAF domain-like"/>
    <property type="match status" value="1"/>
</dbReference>
<dbReference type="EMBL" id="JAHHQF010000071">
    <property type="protein sequence ID" value="MBT9283023.1"/>
    <property type="molecule type" value="Genomic_DNA"/>
</dbReference>
<dbReference type="Gene3D" id="3.30.70.270">
    <property type="match status" value="1"/>
</dbReference>
<dbReference type="SUPFAM" id="SSF55073">
    <property type="entry name" value="Nucleotide cyclase"/>
    <property type="match status" value="1"/>
</dbReference>
<dbReference type="EMBL" id="PEBV01000004">
    <property type="protein sequence ID" value="PTQ54397.1"/>
    <property type="molecule type" value="Genomic_DNA"/>
</dbReference>
<dbReference type="GO" id="GO:0005886">
    <property type="term" value="C:plasma membrane"/>
    <property type="evidence" value="ECO:0007669"/>
    <property type="project" value="TreeGrafter"/>
</dbReference>
<dbReference type="InterPro" id="IPR000160">
    <property type="entry name" value="GGDEF_dom"/>
</dbReference>
<dbReference type="PANTHER" id="PTHR45138">
    <property type="entry name" value="REGULATORY COMPONENTS OF SENSORY TRANSDUCTION SYSTEM"/>
    <property type="match status" value="1"/>
</dbReference>
<name>A0A2T5GDY5_HYDSH</name>
<dbReference type="AlphaFoldDB" id="A0A2T5GDY5"/>
<proteinExistence type="predicted"/>
<dbReference type="CDD" id="cd01949">
    <property type="entry name" value="GGDEF"/>
    <property type="match status" value="1"/>
</dbReference>